<dbReference type="InterPro" id="IPR051546">
    <property type="entry name" value="Aspartate_Ammonia-Lyase"/>
</dbReference>
<dbReference type="Proteomes" id="UP001224122">
    <property type="component" value="Unassembled WGS sequence"/>
</dbReference>
<comment type="caution">
    <text evidence="3">The sequence shown here is derived from an EMBL/GenBank/DDBJ whole genome shotgun (WGS) entry which is preliminary data.</text>
</comment>
<sequence length="65" mass="6774">MGATAVGTGLNADPCYIKKVVKHLAEISLLPLRGANHLVDATQNTDAYTEVSAALKVCTQSCSGR</sequence>
<reference evidence="3 4" key="1">
    <citation type="submission" date="2023-07" db="EMBL/GenBank/DDBJ databases">
        <title>Genomic Encyclopedia of Type Strains, Phase IV (KMG-IV): sequencing the most valuable type-strain genomes for metagenomic binning, comparative biology and taxonomic classification.</title>
        <authorList>
            <person name="Goeker M."/>
        </authorList>
    </citation>
    <scope>NUCLEOTIDE SEQUENCE [LARGE SCALE GENOMIC DNA]</scope>
    <source>
        <strain evidence="3 4">DSM 27594</strain>
    </source>
</reference>
<feature type="domain" description="Fumarate lyase N-terminal" evidence="2">
    <location>
        <begin position="1"/>
        <end position="60"/>
    </location>
</feature>
<dbReference type="SUPFAM" id="SSF48557">
    <property type="entry name" value="L-aspartase-like"/>
    <property type="match status" value="1"/>
</dbReference>
<dbReference type="EMBL" id="JAUSTW010000004">
    <property type="protein sequence ID" value="MDQ0199342.1"/>
    <property type="molecule type" value="Genomic_DNA"/>
</dbReference>
<proteinExistence type="predicted"/>
<protein>
    <submittedName>
        <fullName evidence="3">Aspartate ammonia-lyase</fullName>
    </submittedName>
</protein>
<dbReference type="PANTHER" id="PTHR42696">
    <property type="entry name" value="ASPARTATE AMMONIA-LYASE"/>
    <property type="match status" value="1"/>
</dbReference>
<dbReference type="Pfam" id="PF00206">
    <property type="entry name" value="Lyase_1"/>
    <property type="match status" value="1"/>
</dbReference>
<accession>A0ABT9XUT7</accession>
<organism evidence="3 4">
    <name type="scientific">Neobacillus ginsengisoli</name>
    <dbReference type="NCBI Taxonomy" id="904295"/>
    <lineage>
        <taxon>Bacteria</taxon>
        <taxon>Bacillati</taxon>
        <taxon>Bacillota</taxon>
        <taxon>Bacilli</taxon>
        <taxon>Bacillales</taxon>
        <taxon>Bacillaceae</taxon>
        <taxon>Neobacillus</taxon>
    </lineage>
</organism>
<evidence type="ECO:0000256" key="1">
    <source>
        <dbReference type="ARBA" id="ARBA00023239"/>
    </source>
</evidence>
<dbReference type="InterPro" id="IPR008948">
    <property type="entry name" value="L-Aspartase-like"/>
</dbReference>
<dbReference type="PANTHER" id="PTHR42696:SF2">
    <property type="entry name" value="ASPARTATE AMMONIA-LYASE"/>
    <property type="match status" value="1"/>
</dbReference>
<dbReference type="Gene3D" id="1.20.200.10">
    <property type="entry name" value="Fumarase/aspartase (Central domain)"/>
    <property type="match status" value="1"/>
</dbReference>
<evidence type="ECO:0000259" key="2">
    <source>
        <dbReference type="Pfam" id="PF00206"/>
    </source>
</evidence>
<dbReference type="InterPro" id="IPR022761">
    <property type="entry name" value="Fumarate_lyase_N"/>
</dbReference>
<evidence type="ECO:0000313" key="4">
    <source>
        <dbReference type="Proteomes" id="UP001224122"/>
    </source>
</evidence>
<evidence type="ECO:0000313" key="3">
    <source>
        <dbReference type="EMBL" id="MDQ0199342.1"/>
    </source>
</evidence>
<name>A0ABT9XUT7_9BACI</name>
<gene>
    <name evidence="3" type="ORF">J2S10_002524</name>
</gene>
<keyword evidence="1" id="KW-0456">Lyase</keyword>
<keyword evidence="4" id="KW-1185">Reference proteome</keyword>